<dbReference type="SUPFAM" id="SSF81822">
    <property type="entry name" value="RuBisCo LSMT C-terminal, substrate-binding domain"/>
    <property type="match status" value="2"/>
</dbReference>
<organism evidence="6 7">
    <name type="scientific">Haematococcus lacustris</name>
    <name type="common">Green alga</name>
    <name type="synonym">Haematococcus pluvialis</name>
    <dbReference type="NCBI Taxonomy" id="44745"/>
    <lineage>
        <taxon>Eukaryota</taxon>
        <taxon>Viridiplantae</taxon>
        <taxon>Chlorophyta</taxon>
        <taxon>core chlorophytes</taxon>
        <taxon>Chlorophyceae</taxon>
        <taxon>CS clade</taxon>
        <taxon>Chlamydomonadales</taxon>
        <taxon>Haematococcaceae</taxon>
        <taxon>Haematococcus</taxon>
    </lineage>
</organism>
<accession>A0A699Z228</accession>
<dbReference type="EMBL" id="BLLF01001021">
    <property type="protein sequence ID" value="GFH16603.1"/>
    <property type="molecule type" value="Genomic_DNA"/>
</dbReference>
<dbReference type="InterPro" id="IPR036464">
    <property type="entry name" value="Rubisco_LSMT_subst-bd_sf"/>
</dbReference>
<comment type="caution">
    <text evidence="6">The sequence shown here is derived from an EMBL/GenBank/DDBJ whole genome shotgun (WGS) entry which is preliminary data.</text>
</comment>
<dbReference type="InterPro" id="IPR050600">
    <property type="entry name" value="SETD3_SETD6_MTase"/>
</dbReference>
<keyword evidence="3" id="KW-0949">S-adenosyl-L-methionine</keyword>
<dbReference type="InterPro" id="IPR046341">
    <property type="entry name" value="SET_dom_sf"/>
</dbReference>
<dbReference type="GO" id="GO:0016279">
    <property type="term" value="F:protein-lysine N-methyltransferase activity"/>
    <property type="evidence" value="ECO:0007669"/>
    <property type="project" value="TreeGrafter"/>
</dbReference>
<keyword evidence="2" id="KW-0808">Transferase</keyword>
<evidence type="ECO:0000256" key="2">
    <source>
        <dbReference type="ARBA" id="ARBA00022679"/>
    </source>
</evidence>
<evidence type="ECO:0000256" key="3">
    <source>
        <dbReference type="ARBA" id="ARBA00022691"/>
    </source>
</evidence>
<proteinExistence type="predicted"/>
<keyword evidence="7" id="KW-1185">Reference proteome</keyword>
<keyword evidence="1" id="KW-0489">Methyltransferase</keyword>
<gene>
    <name evidence="6" type="ORF">HaLaN_13049</name>
</gene>
<dbReference type="Pfam" id="PF09273">
    <property type="entry name" value="Rubis-subs-bind"/>
    <property type="match status" value="1"/>
</dbReference>
<dbReference type="Proteomes" id="UP000485058">
    <property type="component" value="Unassembled WGS sequence"/>
</dbReference>
<evidence type="ECO:0000313" key="7">
    <source>
        <dbReference type="Proteomes" id="UP000485058"/>
    </source>
</evidence>
<evidence type="ECO:0000313" key="6">
    <source>
        <dbReference type="EMBL" id="GFH16603.1"/>
    </source>
</evidence>
<evidence type="ECO:0000256" key="4">
    <source>
        <dbReference type="SAM" id="MobiDB-lite"/>
    </source>
</evidence>
<dbReference type="SUPFAM" id="SSF82199">
    <property type="entry name" value="SET domain"/>
    <property type="match status" value="1"/>
</dbReference>
<dbReference type="Gene3D" id="3.90.1420.10">
    <property type="entry name" value="Rubisco LSMT, substrate-binding domain"/>
    <property type="match status" value="1"/>
</dbReference>
<dbReference type="Gene3D" id="3.90.1410.10">
    <property type="entry name" value="set domain protein methyltransferase, domain 1"/>
    <property type="match status" value="1"/>
</dbReference>
<protein>
    <recommendedName>
        <fullName evidence="5">Rubisco LSMT substrate-binding domain-containing protein</fullName>
    </recommendedName>
</protein>
<dbReference type="PANTHER" id="PTHR13271:SF93">
    <property type="entry name" value="SET DOMAIN-CONTAINING PROTEIN"/>
    <property type="match status" value="1"/>
</dbReference>
<feature type="domain" description="Rubisco LSMT substrate-binding" evidence="5">
    <location>
        <begin position="309"/>
        <end position="473"/>
    </location>
</feature>
<feature type="region of interest" description="Disordered" evidence="4">
    <location>
        <begin position="531"/>
        <end position="551"/>
    </location>
</feature>
<name>A0A699Z228_HAELA</name>
<evidence type="ECO:0000256" key="1">
    <source>
        <dbReference type="ARBA" id="ARBA00022603"/>
    </source>
</evidence>
<dbReference type="AlphaFoldDB" id="A0A699Z228"/>
<dbReference type="InterPro" id="IPR015353">
    <property type="entry name" value="Rubisco_LSMT_subst-bd"/>
</dbReference>
<dbReference type="GO" id="GO:0032259">
    <property type="term" value="P:methylation"/>
    <property type="evidence" value="ECO:0007669"/>
    <property type="project" value="UniProtKB-KW"/>
</dbReference>
<dbReference type="PANTHER" id="PTHR13271">
    <property type="entry name" value="UNCHARACTERIZED PUTATIVE METHYLTRANSFERASE"/>
    <property type="match status" value="1"/>
</dbReference>
<sequence length="551" mass="60376">MPPVAPAQQGLTGRVPAVLRARPLLPRVQCRAGSSGTIADSLRKVDQLKELASSVPMLAKARVEPRRFTGDIGDRVGFVSLSDAAAGAAVLSVPEDVAITHLDAEKHELVGQVASEQSQLVALTLWLLAERAKGSSSSWHAFLSTLPTRTWSPLLWDTEQLQTLLAGSPIQSEAIARKAALLQQWQTLQDTVFCCDTQRFPASVFGQEQFVQAFSVVLAHAIYLPSASCFALLPLASLLSRTGSETGCSLDYDPELKAVVLKSGKGLRSGVEIQLYDPRPNGELLLATGSVPTSNPADFLSWPAALLKADRYFQMKTQILEELGFSNEEQFPVFADRFPQQLLAYLRLSRVADPALFAKAEVKRALCGVQPPCCCMLRPCIECWLHGLPVCAQLRACGSTQLAVPACVSFEQDVVLSQLNEYEILQIMMGDCRERLQAYSYSLEEDIKLAQQRDLSPEELLACKLRLSEKRIISSTMDAVRRRLAPVRGIPSKSGAMQDPNSDLKEIFDAIESIPTAPLKLVEGLMSWARGEQDPDWGKKPSKQPKAPKPW</sequence>
<reference evidence="6 7" key="1">
    <citation type="submission" date="2020-02" db="EMBL/GenBank/DDBJ databases">
        <title>Draft genome sequence of Haematococcus lacustris strain NIES-144.</title>
        <authorList>
            <person name="Morimoto D."/>
            <person name="Nakagawa S."/>
            <person name="Yoshida T."/>
            <person name="Sawayama S."/>
        </authorList>
    </citation>
    <scope>NUCLEOTIDE SEQUENCE [LARGE SCALE GENOMIC DNA]</scope>
    <source>
        <strain evidence="6 7">NIES-144</strain>
    </source>
</reference>
<evidence type="ECO:0000259" key="5">
    <source>
        <dbReference type="Pfam" id="PF09273"/>
    </source>
</evidence>